<comment type="caution">
    <text evidence="2">The sequence shown here is derived from an EMBL/GenBank/DDBJ whole genome shotgun (WGS) entry which is preliminary data.</text>
</comment>
<accession>A0ABU6ZBN3</accession>
<sequence length="1159" mass="128425">MDILFAQIQADLRSNDALRQSGALLQALQQSAAGRDIAVIAKTAVEEIVASPASAVCKKLAFDLIRSTRLTPDLWETVCSGIRGDFRFPDPDVTAAAVSILAAIPSYRLARLIADCNKEITECFDSPSDNLRFSVTETLGCVLARDDLVILCENNVGLLDRVSAWWARIGANMLDRADVVSKVAFDSVGRLFSEFSSKRMSRLAGDKLVDSENSLAIRSTWVSSMVDFVWKKRRALMARSLILPVENFRSTVFPVVYSVKAVASGSVEVIRKLSKASGGAGVGSGDQIDSNAEKLVGVSDVVTHLAPFLVSSLEPALIYEVGINMLYLADVPGGKTEWASQSIIAILTLWDRQEFASARESIVRAVVTNLHLLDLHMQVSLFKRLLLMVRNLRAESDRMHALACICRTALCVDLFAKESVRRGQKPLAGTDIASLFEDARVSDDLNSITSKSIFREELVASLVESCFQLSLPLPEQNNTGMESRVIGALAYGTGYGALNWTEPALEVVEVCRPCVKWDCDGRTYAIDCYLKLLVRLCCIYDTRGGVKRVKDGASQDQILNETRLQNLQRELVKDLREVNTPRILARLIWAITEHIDIEGLDPLLADDPDDPLNVIVSNIHKVLFNVDSTAETTNRIQDVQAVLISAQRLGSRHPRAGQLLTKELEEYRNHASADSVSKHQCRFILQKIKYASSHPDSRWAGVTAARGDYPFSHHKLTVQFYEASAAQDRKLEGLVHKAILELWRPDPSELTLFLTKGFDSTLLKVPPTAITLTGSSDPCYVEGYHLTDSSDGRITLHLKVLNLTELELNRVDVRVGLSGALYYMDGSSQAVRQLRNLVSQDPVLCSVTVGVSHFERCALWVQVLYYPFYGSGGIGDYEGDYAEEDPQIMRQKRSLRPELGEPVILRCQPYKIPLTEMLLPHQISPVEFFRLWPSLPAIVEYTGTYTYEGSGFKATAAQQYGTSPFLSGLKSLSSKPFHKVCSHIIRTVAGFELCYFAKTWHGGFLGMMIFGASEVSRNVDLGDETTTMLCKFVVRASDSSITKEIGSDLQGWLDDLTDGGVEYMPEDEVKAAAAERLRISMERLALLKAAQPRKTAKSDDEESEDEDKKEKKDGEDDDEKKGPSTLSKLTAEEAEHHALQAAVLQEWHMLCKDRTTEVN</sequence>
<dbReference type="InterPro" id="IPR016024">
    <property type="entry name" value="ARM-type_fold"/>
</dbReference>
<dbReference type="PANTHER" id="PTHR36029">
    <property type="entry name" value="TSET COMPLEX MEMBER TSTA"/>
    <property type="match status" value="1"/>
</dbReference>
<dbReference type="InterPro" id="IPR037501">
    <property type="entry name" value="TPLATE"/>
</dbReference>
<evidence type="ECO:0000313" key="2">
    <source>
        <dbReference type="EMBL" id="MED6219059.1"/>
    </source>
</evidence>
<gene>
    <name evidence="2" type="ORF">PIB30_032425</name>
</gene>
<dbReference type="EMBL" id="JASCZI010272003">
    <property type="protein sequence ID" value="MED6219059.1"/>
    <property type="molecule type" value="Genomic_DNA"/>
</dbReference>
<evidence type="ECO:0008006" key="4">
    <source>
        <dbReference type="Google" id="ProtNLM"/>
    </source>
</evidence>
<keyword evidence="3" id="KW-1185">Reference proteome</keyword>
<proteinExistence type="predicted"/>
<organism evidence="2 3">
    <name type="scientific">Stylosanthes scabra</name>
    <dbReference type="NCBI Taxonomy" id="79078"/>
    <lineage>
        <taxon>Eukaryota</taxon>
        <taxon>Viridiplantae</taxon>
        <taxon>Streptophyta</taxon>
        <taxon>Embryophyta</taxon>
        <taxon>Tracheophyta</taxon>
        <taxon>Spermatophyta</taxon>
        <taxon>Magnoliopsida</taxon>
        <taxon>eudicotyledons</taxon>
        <taxon>Gunneridae</taxon>
        <taxon>Pentapetalae</taxon>
        <taxon>rosids</taxon>
        <taxon>fabids</taxon>
        <taxon>Fabales</taxon>
        <taxon>Fabaceae</taxon>
        <taxon>Papilionoideae</taxon>
        <taxon>50 kb inversion clade</taxon>
        <taxon>dalbergioids sensu lato</taxon>
        <taxon>Dalbergieae</taxon>
        <taxon>Pterocarpus clade</taxon>
        <taxon>Stylosanthes</taxon>
    </lineage>
</organism>
<feature type="compositionally biased region" description="Basic and acidic residues" evidence="1">
    <location>
        <begin position="1106"/>
        <end position="1122"/>
    </location>
</feature>
<evidence type="ECO:0000313" key="3">
    <source>
        <dbReference type="Proteomes" id="UP001341840"/>
    </source>
</evidence>
<reference evidence="2 3" key="1">
    <citation type="journal article" date="2023" name="Plants (Basel)">
        <title>Bridging the Gap: Combining Genomics and Transcriptomics Approaches to Understand Stylosanthes scabra, an Orphan Legume from the Brazilian Caatinga.</title>
        <authorList>
            <person name="Ferreira-Neto J.R.C."/>
            <person name="da Silva M.D."/>
            <person name="Binneck E."/>
            <person name="de Melo N.F."/>
            <person name="da Silva R.H."/>
            <person name="de Melo A.L.T.M."/>
            <person name="Pandolfi V."/>
            <person name="Bustamante F.O."/>
            <person name="Brasileiro-Vidal A.C."/>
            <person name="Benko-Iseppon A.M."/>
        </authorList>
    </citation>
    <scope>NUCLEOTIDE SEQUENCE [LARGE SCALE GENOMIC DNA]</scope>
    <source>
        <tissue evidence="2">Leaves</tissue>
    </source>
</reference>
<evidence type="ECO:0000256" key="1">
    <source>
        <dbReference type="SAM" id="MobiDB-lite"/>
    </source>
</evidence>
<dbReference type="SUPFAM" id="SSF48371">
    <property type="entry name" value="ARM repeat"/>
    <property type="match status" value="1"/>
</dbReference>
<protein>
    <recommendedName>
        <fullName evidence="4">Protein TPLATE</fullName>
    </recommendedName>
</protein>
<dbReference type="Proteomes" id="UP001341840">
    <property type="component" value="Unassembled WGS sequence"/>
</dbReference>
<feature type="region of interest" description="Disordered" evidence="1">
    <location>
        <begin position="1090"/>
        <end position="1133"/>
    </location>
</feature>
<dbReference type="PANTHER" id="PTHR36029:SF1">
    <property type="entry name" value="PROTEIN TPLATE"/>
    <property type="match status" value="1"/>
</dbReference>
<name>A0ABU6ZBN3_9FABA</name>